<keyword evidence="3" id="KW-1185">Reference proteome</keyword>
<feature type="compositionally biased region" description="Basic residues" evidence="1">
    <location>
        <begin position="25"/>
        <end position="48"/>
    </location>
</feature>
<gene>
    <name evidence="2" type="ORF">D7Y13_27185</name>
</gene>
<feature type="compositionally biased region" description="Pro residues" evidence="1">
    <location>
        <begin position="12"/>
        <end position="24"/>
    </location>
</feature>
<proteinExistence type="predicted"/>
<evidence type="ECO:0000313" key="3">
    <source>
        <dbReference type="Proteomes" id="UP000278907"/>
    </source>
</evidence>
<accession>A0ABX9QEF0</accession>
<dbReference type="EMBL" id="RAWI01000249">
    <property type="protein sequence ID" value="RKH99894.1"/>
    <property type="molecule type" value="Genomic_DNA"/>
</dbReference>
<organism evidence="2 3">
    <name type="scientific">Corallococcus praedator</name>
    <dbReference type="NCBI Taxonomy" id="2316724"/>
    <lineage>
        <taxon>Bacteria</taxon>
        <taxon>Pseudomonadati</taxon>
        <taxon>Myxococcota</taxon>
        <taxon>Myxococcia</taxon>
        <taxon>Myxococcales</taxon>
        <taxon>Cystobacterineae</taxon>
        <taxon>Myxococcaceae</taxon>
        <taxon>Corallococcus</taxon>
    </lineage>
</organism>
<comment type="caution">
    <text evidence="2">The sequence shown here is derived from an EMBL/GenBank/DDBJ whole genome shotgun (WGS) entry which is preliminary data.</text>
</comment>
<protein>
    <submittedName>
        <fullName evidence="2">Uncharacterized protein</fullName>
    </submittedName>
</protein>
<feature type="region of interest" description="Disordered" evidence="1">
    <location>
        <begin position="1"/>
        <end position="77"/>
    </location>
</feature>
<dbReference type="Proteomes" id="UP000278907">
    <property type="component" value="Unassembled WGS sequence"/>
</dbReference>
<sequence length="77" mass="8517">MARVAGAGPHLPGRPDPAARPPGPRGRRLGRRPRRPRRCPASRRRRPEQRRPPSVRPLQLPRGHAGLAVLPGPLRRG</sequence>
<evidence type="ECO:0000256" key="1">
    <source>
        <dbReference type="SAM" id="MobiDB-lite"/>
    </source>
</evidence>
<evidence type="ECO:0000313" key="2">
    <source>
        <dbReference type="EMBL" id="RKH99894.1"/>
    </source>
</evidence>
<reference evidence="2 3" key="1">
    <citation type="submission" date="2018-09" db="EMBL/GenBank/DDBJ databases">
        <authorList>
            <person name="Livingstone P.G."/>
            <person name="Whitworth D.E."/>
        </authorList>
    </citation>
    <scope>NUCLEOTIDE SEQUENCE [LARGE SCALE GENOMIC DNA]</scope>
    <source>
        <strain evidence="2 3">CA031B</strain>
    </source>
</reference>
<name>A0ABX9QEF0_9BACT</name>